<evidence type="ECO:0000256" key="2">
    <source>
        <dbReference type="ARBA" id="ARBA00023210"/>
    </source>
</evidence>
<keyword evidence="1 5" id="KW-0132">Cell division</keyword>
<dbReference type="AlphaFoldDB" id="A0A853MJH2"/>
<reference evidence="7 8" key="1">
    <citation type="submission" date="2016-05" db="EMBL/GenBank/DDBJ databases">
        <title>First complete genome of the cyanobacterium Cylindrospermopsis raciborskii CS505, containing a circular chromosome and a single extrachromosomal element.</title>
        <authorList>
            <person name="Fuentes J."/>
            <person name="Tamames J."/>
            <person name="Allen E."/>
            <person name="Plominski A."/>
            <person name="Vasquez M."/>
        </authorList>
    </citation>
    <scope>NUCLEOTIDE SEQUENCE [LARGE SCALE GENOMIC DNA]</scope>
    <source>
        <strain evidence="7 8">CS505</strain>
    </source>
</reference>
<organism evidence="7 8">
    <name type="scientific">Cylindrospermopsis raciborskii CS-505</name>
    <dbReference type="NCBI Taxonomy" id="533240"/>
    <lineage>
        <taxon>Bacteria</taxon>
        <taxon>Bacillati</taxon>
        <taxon>Cyanobacteriota</taxon>
        <taxon>Cyanophyceae</taxon>
        <taxon>Nostocales</taxon>
        <taxon>Aphanizomenonaceae</taxon>
        <taxon>Cylindrospermopsis</taxon>
    </lineage>
</organism>
<proteinExistence type="inferred from homology"/>
<comment type="similarity">
    <text evidence="5">Belongs to the MinC family.</text>
</comment>
<accession>A0A853MJH2</accession>
<name>A0A853MJH2_9CYAN</name>
<dbReference type="InterPro" id="IPR036145">
    <property type="entry name" value="MinC_C_sf"/>
</dbReference>
<comment type="subunit">
    <text evidence="4 5">Interacts with MinD and FtsZ.</text>
</comment>
<dbReference type="HAMAP" id="MF_00267">
    <property type="entry name" value="MinC"/>
    <property type="match status" value="1"/>
</dbReference>
<dbReference type="PANTHER" id="PTHR34108">
    <property type="entry name" value="SEPTUM SITE-DETERMINING PROTEIN MINC"/>
    <property type="match status" value="1"/>
</dbReference>
<dbReference type="Proteomes" id="UP000093903">
    <property type="component" value="Unassembled WGS sequence"/>
</dbReference>
<comment type="function">
    <text evidence="5">Cell division inhibitor that blocks the formation of polar Z ring septums. Rapidly oscillates between the poles of the cell to destabilize FtsZ filaments that have formed before they mature into polar Z rings. Prevents FtsZ polymerization.</text>
</comment>
<dbReference type="SUPFAM" id="SSF63848">
    <property type="entry name" value="Cell-division inhibitor MinC, C-terminal domain"/>
    <property type="match status" value="1"/>
</dbReference>
<evidence type="ECO:0000313" key="7">
    <source>
        <dbReference type="EMBL" id="OBU77817.1"/>
    </source>
</evidence>
<keyword evidence="3 5" id="KW-0131">Cell cycle</keyword>
<dbReference type="Pfam" id="PF03775">
    <property type="entry name" value="MinC_C"/>
    <property type="match status" value="1"/>
</dbReference>
<dbReference type="GO" id="GO:1901891">
    <property type="term" value="P:regulation of cell septum assembly"/>
    <property type="evidence" value="ECO:0007669"/>
    <property type="project" value="InterPro"/>
</dbReference>
<dbReference type="EMBL" id="LYXA01000001">
    <property type="protein sequence ID" value="OBU77817.1"/>
    <property type="molecule type" value="Genomic_DNA"/>
</dbReference>
<sequence>MNYHVRKSVANLELESGHVMNNIEVSPPEKTELDENGLPSDSLNYSINHNINHNVQVQIKTEDGKILLILPTESQAPATTVTWSDIWQQIQQRLKGSDRLRQPHSVLHLVAKDRLLDSRQLQQLQDTLNDLQLELKLVITSRRQTAIAACTIGCSVEQTKIQTSFGNDTQENPKALADALYLETTIRSGGEIRHPGTVVILGDINPGGIVVAKGDIMVWGRLRGVAHAGAGGNRESLIMALQMEPTQIRIADALARSPEKSLTSFFPEVAYITNNGIRIARSTSFSRNQLSKI</sequence>
<dbReference type="GO" id="GO:0000917">
    <property type="term" value="P:division septum assembly"/>
    <property type="evidence" value="ECO:0007669"/>
    <property type="project" value="UniProtKB-KW"/>
</dbReference>
<evidence type="ECO:0000313" key="8">
    <source>
        <dbReference type="Proteomes" id="UP000093903"/>
    </source>
</evidence>
<feature type="domain" description="Septum formation inhibitor MinC C-terminal" evidence="6">
    <location>
        <begin position="182"/>
        <end position="279"/>
    </location>
</feature>
<dbReference type="RefSeq" id="WP_006278274.1">
    <property type="nucleotide sequence ID" value="NZ_ACYA01000060.1"/>
</dbReference>
<evidence type="ECO:0000256" key="3">
    <source>
        <dbReference type="ARBA" id="ARBA00023306"/>
    </source>
</evidence>
<dbReference type="Gene3D" id="2.160.20.70">
    <property type="match status" value="1"/>
</dbReference>
<protein>
    <recommendedName>
        <fullName evidence="5">Probable septum site-determining protein MinC</fullName>
    </recommendedName>
</protein>
<gene>
    <name evidence="5" type="primary">minC</name>
    <name evidence="7" type="ORF">A9P98_17145</name>
</gene>
<dbReference type="NCBIfam" id="NF001778">
    <property type="entry name" value="PRK00513.2-4"/>
    <property type="match status" value="1"/>
</dbReference>
<dbReference type="PANTHER" id="PTHR34108:SF1">
    <property type="entry name" value="SEPTUM SITE-DETERMINING PROTEIN MINC"/>
    <property type="match status" value="1"/>
</dbReference>
<evidence type="ECO:0000256" key="1">
    <source>
        <dbReference type="ARBA" id="ARBA00022618"/>
    </source>
</evidence>
<dbReference type="GO" id="GO:0000902">
    <property type="term" value="P:cell morphogenesis"/>
    <property type="evidence" value="ECO:0007669"/>
    <property type="project" value="InterPro"/>
</dbReference>
<dbReference type="InterPro" id="IPR005526">
    <property type="entry name" value="Septum_form_inhib_MinC_C"/>
</dbReference>
<evidence type="ECO:0000259" key="6">
    <source>
        <dbReference type="Pfam" id="PF03775"/>
    </source>
</evidence>
<dbReference type="InterPro" id="IPR013033">
    <property type="entry name" value="MinC"/>
</dbReference>
<evidence type="ECO:0000256" key="4">
    <source>
        <dbReference type="ARBA" id="ARBA00046874"/>
    </source>
</evidence>
<evidence type="ECO:0000256" key="5">
    <source>
        <dbReference type="HAMAP-Rule" id="MF_00267"/>
    </source>
</evidence>
<keyword evidence="2 5" id="KW-0717">Septation</keyword>
<comment type="caution">
    <text evidence="7">The sequence shown here is derived from an EMBL/GenBank/DDBJ whole genome shotgun (WGS) entry which is preliminary data.</text>
</comment>
<dbReference type="InterPro" id="IPR016098">
    <property type="entry name" value="CAP/MinC_C"/>
</dbReference>